<evidence type="ECO:0000256" key="1">
    <source>
        <dbReference type="ARBA" id="ARBA00007665"/>
    </source>
</evidence>
<dbReference type="InterPro" id="IPR036956">
    <property type="entry name" value="Impact_N_sf"/>
</dbReference>
<dbReference type="AlphaFoldDB" id="A0A4Q4Z6S5"/>
<dbReference type="GO" id="GO:0006446">
    <property type="term" value="P:regulation of translational initiation"/>
    <property type="evidence" value="ECO:0007669"/>
    <property type="project" value="TreeGrafter"/>
</dbReference>
<name>A0A4Q4Z6S5_9ACTN</name>
<dbReference type="NCBIfam" id="TIGR00257">
    <property type="entry name" value="IMPACT_YIGZ"/>
    <property type="match status" value="1"/>
</dbReference>
<reference evidence="4 5" key="1">
    <citation type="submission" date="2019-01" db="EMBL/GenBank/DDBJ databases">
        <title>Nocardioides guangzhouensis sp. nov., an actinobacterium isolated from soil.</title>
        <authorList>
            <person name="Fu Y."/>
            <person name="Cai Y."/>
            <person name="Lin Z."/>
            <person name="Chen P."/>
        </authorList>
    </citation>
    <scope>NUCLEOTIDE SEQUENCE [LARGE SCALE GENOMIC DNA]</scope>
    <source>
        <strain evidence="4 5">130</strain>
    </source>
</reference>
<evidence type="ECO:0000313" key="4">
    <source>
        <dbReference type="EMBL" id="RYP83443.1"/>
    </source>
</evidence>
<keyword evidence="5" id="KW-1185">Reference proteome</keyword>
<dbReference type="Proteomes" id="UP000295198">
    <property type="component" value="Unassembled WGS sequence"/>
</dbReference>
<dbReference type="InterPro" id="IPR015269">
    <property type="entry name" value="UPF0029_Impact_C"/>
</dbReference>
<organism evidence="4 5">
    <name type="scientific">Nocardioides guangzhouensis</name>
    <dbReference type="NCBI Taxonomy" id="2497878"/>
    <lineage>
        <taxon>Bacteria</taxon>
        <taxon>Bacillati</taxon>
        <taxon>Actinomycetota</taxon>
        <taxon>Actinomycetes</taxon>
        <taxon>Propionibacteriales</taxon>
        <taxon>Nocardioidaceae</taxon>
        <taxon>Nocardioides</taxon>
    </lineage>
</organism>
<evidence type="ECO:0000259" key="2">
    <source>
        <dbReference type="Pfam" id="PF01205"/>
    </source>
</evidence>
<comment type="similarity">
    <text evidence="1">Belongs to the IMPACT family.</text>
</comment>
<dbReference type="OrthoDB" id="9813771at2"/>
<dbReference type="PANTHER" id="PTHR16301:SF20">
    <property type="entry name" value="IMPACT FAMILY MEMBER YIGZ"/>
    <property type="match status" value="1"/>
</dbReference>
<dbReference type="Gene3D" id="3.30.230.30">
    <property type="entry name" value="Impact, N-terminal domain"/>
    <property type="match status" value="1"/>
</dbReference>
<comment type="caution">
    <text evidence="4">The sequence shown here is derived from an EMBL/GenBank/DDBJ whole genome shotgun (WGS) entry which is preliminary data.</text>
</comment>
<evidence type="ECO:0000259" key="3">
    <source>
        <dbReference type="Pfam" id="PF09186"/>
    </source>
</evidence>
<feature type="domain" description="UPF0029" evidence="3">
    <location>
        <begin position="141"/>
        <end position="180"/>
    </location>
</feature>
<gene>
    <name evidence="4" type="ORF">EKO23_19275</name>
</gene>
<dbReference type="SUPFAM" id="SSF54980">
    <property type="entry name" value="EF-G C-terminal domain-like"/>
    <property type="match status" value="1"/>
</dbReference>
<dbReference type="InterPro" id="IPR023582">
    <property type="entry name" value="Impact"/>
</dbReference>
<feature type="domain" description="Impact N-terminal" evidence="2">
    <location>
        <begin position="19"/>
        <end position="124"/>
    </location>
</feature>
<dbReference type="InterPro" id="IPR020568">
    <property type="entry name" value="Ribosomal_Su5_D2-typ_SF"/>
</dbReference>
<protein>
    <submittedName>
        <fullName evidence="4">YigZ family protein</fullName>
    </submittedName>
</protein>
<dbReference type="SUPFAM" id="SSF54211">
    <property type="entry name" value="Ribosomal protein S5 domain 2-like"/>
    <property type="match status" value="1"/>
</dbReference>
<dbReference type="GO" id="GO:0005737">
    <property type="term" value="C:cytoplasm"/>
    <property type="evidence" value="ECO:0007669"/>
    <property type="project" value="TreeGrafter"/>
</dbReference>
<sequence length="224" mass="23448">MVTSYLTVARNGTAEIEVKRSRFLCTVARVTEEADARAVVERLRKEHWDARHHCSAFVLGPAGAVQRSSDDGEPAGTAGAPMLEVLRGREVSDVVAVVTRWFGGVLLGAGGLVRAYGDAVRACLDEVGTLRRSLLAEHELVVSHADAGRLESELRARGVTVLDVAYADRVTLRLGVPADEGVPADGAVSGDRASGGSGGLAALVAELTAGDAVPVQVGNRWTDL</sequence>
<dbReference type="InterPro" id="IPR015796">
    <property type="entry name" value="Impact_YigZ-like"/>
</dbReference>
<dbReference type="Pfam" id="PF09186">
    <property type="entry name" value="DUF1949"/>
    <property type="match status" value="1"/>
</dbReference>
<dbReference type="InterPro" id="IPR035647">
    <property type="entry name" value="EFG_III/V"/>
</dbReference>
<dbReference type="InterPro" id="IPR020569">
    <property type="entry name" value="UPF0029_Impact_CS"/>
</dbReference>
<dbReference type="Pfam" id="PF01205">
    <property type="entry name" value="Impact_N"/>
    <property type="match status" value="1"/>
</dbReference>
<dbReference type="InterPro" id="IPR001498">
    <property type="entry name" value="Impact_N"/>
</dbReference>
<proteinExistence type="inferred from homology"/>
<evidence type="ECO:0000313" key="5">
    <source>
        <dbReference type="Proteomes" id="UP000295198"/>
    </source>
</evidence>
<dbReference type="PROSITE" id="PS00910">
    <property type="entry name" value="UPF0029"/>
    <property type="match status" value="1"/>
</dbReference>
<accession>A0A4Q4Z6S5</accession>
<dbReference type="PANTHER" id="PTHR16301">
    <property type="entry name" value="IMPACT-RELATED"/>
    <property type="match status" value="1"/>
</dbReference>
<dbReference type="EMBL" id="SDKM01000033">
    <property type="protein sequence ID" value="RYP83443.1"/>
    <property type="molecule type" value="Genomic_DNA"/>
</dbReference>